<feature type="non-terminal residue" evidence="2">
    <location>
        <position position="1"/>
    </location>
</feature>
<proteinExistence type="predicted"/>
<feature type="region of interest" description="Disordered" evidence="1">
    <location>
        <begin position="1"/>
        <end position="30"/>
    </location>
</feature>
<evidence type="ECO:0000313" key="2">
    <source>
        <dbReference type="EMBL" id="CAA9257680.1"/>
    </source>
</evidence>
<dbReference type="AlphaFoldDB" id="A0A6J4IPW2"/>
<accession>A0A6J4IPW2</accession>
<reference evidence="2" key="1">
    <citation type="submission" date="2020-02" db="EMBL/GenBank/DDBJ databases">
        <authorList>
            <person name="Meier V. D."/>
        </authorList>
    </citation>
    <scope>NUCLEOTIDE SEQUENCE</scope>
    <source>
        <strain evidence="2">AVDCRST_MAG42</strain>
    </source>
</reference>
<name>A0A6J4IPW2_9BACT</name>
<gene>
    <name evidence="2" type="ORF">AVDCRST_MAG42-2559</name>
</gene>
<organism evidence="2">
    <name type="scientific">uncultured Chthoniobacterales bacterium</name>
    <dbReference type="NCBI Taxonomy" id="1836801"/>
    <lineage>
        <taxon>Bacteria</taxon>
        <taxon>Pseudomonadati</taxon>
        <taxon>Verrucomicrobiota</taxon>
        <taxon>Spartobacteria</taxon>
        <taxon>Chthoniobacterales</taxon>
        <taxon>environmental samples</taxon>
    </lineage>
</organism>
<evidence type="ECO:0000256" key="1">
    <source>
        <dbReference type="SAM" id="MobiDB-lite"/>
    </source>
</evidence>
<protein>
    <submittedName>
        <fullName evidence="2">Uncharacterized protein</fullName>
    </submittedName>
</protein>
<dbReference type="EMBL" id="CADCTA010000089">
    <property type="protein sequence ID" value="CAA9257680.1"/>
    <property type="molecule type" value="Genomic_DNA"/>
</dbReference>
<feature type="non-terminal residue" evidence="2">
    <location>
        <position position="62"/>
    </location>
</feature>
<sequence>WWVRITTGRTHRKSRSARPPFRQTTTANRPSWRRCGRLRIPRSCAAPAIRPASPWSRSTPCS</sequence>